<sequence>FTGGASGGFGSAGSSGFPGSNSVGSSGFTSHVGGQPGGAVFGVCLPSGGFGSFAGSGPGTFGFCGYPSFHSNGYLGPNFGFGY</sequence>
<reference evidence="2" key="1">
    <citation type="journal article" date="2017" name="Front. Cell. Infect. Microbiol.">
        <title>The Distinct Transcriptional Response of the Midgut of Amblyomma sculptum and Amblyomma aureolatum Ticks to Rickettsia rickettsii Correlates to Their Differences in Susceptibility to Infection.</title>
        <authorList>
            <person name="Martins L.A."/>
            <person name="Galletti M.F.B.M."/>
            <person name="Ribeiro J.M."/>
            <person name="Fujita A."/>
            <person name="Costa F.B."/>
            <person name="Labruna M.B."/>
            <person name="Daffre S."/>
            <person name="Fogaca A.C."/>
        </authorList>
    </citation>
    <scope>NUCLEOTIDE SEQUENCE</scope>
</reference>
<dbReference type="AlphaFoldDB" id="A0A1E1X1B4"/>
<accession>A0A1E1X1B4</accession>
<feature type="non-terminal residue" evidence="2">
    <location>
        <position position="83"/>
    </location>
</feature>
<protein>
    <submittedName>
        <fullName evidence="2">Putative nuclear pore complex protein</fullName>
    </submittedName>
</protein>
<evidence type="ECO:0000256" key="1">
    <source>
        <dbReference type="SAM" id="MobiDB-lite"/>
    </source>
</evidence>
<dbReference type="EMBL" id="GFAC01006154">
    <property type="protein sequence ID" value="JAT93034.1"/>
    <property type="molecule type" value="mRNA"/>
</dbReference>
<feature type="non-terminal residue" evidence="2">
    <location>
        <position position="1"/>
    </location>
</feature>
<proteinExistence type="evidence at transcript level"/>
<evidence type="ECO:0000313" key="2">
    <source>
        <dbReference type="EMBL" id="JAT93034.1"/>
    </source>
</evidence>
<organism evidence="2">
    <name type="scientific">Amblyomma aureolatum</name>
    <dbReference type="NCBI Taxonomy" id="187763"/>
    <lineage>
        <taxon>Eukaryota</taxon>
        <taxon>Metazoa</taxon>
        <taxon>Ecdysozoa</taxon>
        <taxon>Arthropoda</taxon>
        <taxon>Chelicerata</taxon>
        <taxon>Arachnida</taxon>
        <taxon>Acari</taxon>
        <taxon>Parasitiformes</taxon>
        <taxon>Ixodida</taxon>
        <taxon>Ixodoidea</taxon>
        <taxon>Ixodidae</taxon>
        <taxon>Amblyomminae</taxon>
        <taxon>Amblyomma</taxon>
    </lineage>
</organism>
<feature type="compositionally biased region" description="Gly residues" evidence="1">
    <location>
        <begin position="1"/>
        <end position="13"/>
    </location>
</feature>
<feature type="region of interest" description="Disordered" evidence="1">
    <location>
        <begin position="1"/>
        <end position="21"/>
    </location>
</feature>
<name>A0A1E1X1B4_9ACAR</name>